<dbReference type="EMBL" id="CP096205">
    <property type="protein sequence ID" value="UPQ79353.1"/>
    <property type="molecule type" value="Genomic_DNA"/>
</dbReference>
<evidence type="ECO:0000313" key="1">
    <source>
        <dbReference type="EMBL" id="UPQ79353.1"/>
    </source>
</evidence>
<reference evidence="1" key="1">
    <citation type="submission" date="2022-04" db="EMBL/GenBank/DDBJ databases">
        <title>Consumption of N2O by Flavobacterium azooxidireducens sp. nov. isolated from Decomposing Leaf Litter of Phragmites australis (Cav.).</title>
        <authorList>
            <person name="Behrendt U."/>
            <person name="Spanner T."/>
            <person name="Augustin J."/>
            <person name="Horn M.A."/>
            <person name="Kolb S."/>
            <person name="Ulrich A."/>
        </authorList>
    </citation>
    <scope>NUCLEOTIDE SEQUENCE</scope>
    <source>
        <strain evidence="1">IGB 4-14</strain>
    </source>
</reference>
<dbReference type="Proteomes" id="UP000830583">
    <property type="component" value="Chromosome"/>
</dbReference>
<sequence length="102" mass="11337">MEVGRWEMGVESWELGVGSWEKIYFFSRISAPDCNGKHFAGSLDIFLTKNSDHGSSFFGLENAKLTKNLAVESGIRHKIKLPSPNFPLPDNILNLSSLSILP</sequence>
<name>A0ABY4KEV8_9FLAO</name>
<protein>
    <submittedName>
        <fullName evidence="1">Uncharacterized protein</fullName>
    </submittedName>
</protein>
<proteinExistence type="predicted"/>
<accession>A0ABY4KEV8</accession>
<gene>
    <name evidence="1" type="ORF">M0M57_00600</name>
</gene>
<evidence type="ECO:0000313" key="2">
    <source>
        <dbReference type="Proteomes" id="UP000830583"/>
    </source>
</evidence>
<keyword evidence="2" id="KW-1185">Reference proteome</keyword>
<dbReference type="RefSeq" id="WP_248434421.1">
    <property type="nucleotide sequence ID" value="NZ_CP096205.1"/>
</dbReference>
<organism evidence="1 2">
    <name type="scientific">Flavobacterium azooxidireducens</name>
    <dbReference type="NCBI Taxonomy" id="1871076"/>
    <lineage>
        <taxon>Bacteria</taxon>
        <taxon>Pseudomonadati</taxon>
        <taxon>Bacteroidota</taxon>
        <taxon>Flavobacteriia</taxon>
        <taxon>Flavobacteriales</taxon>
        <taxon>Flavobacteriaceae</taxon>
        <taxon>Flavobacterium</taxon>
    </lineage>
</organism>